<feature type="domain" description="Myb-like" evidence="5">
    <location>
        <begin position="8"/>
        <end position="54"/>
    </location>
</feature>
<evidence type="ECO:0000256" key="4">
    <source>
        <dbReference type="SAM" id="MobiDB-lite"/>
    </source>
</evidence>
<dbReference type="PANTHER" id="PTHR20946">
    <property type="entry name" value="SANT AND BTB DOMAIN REGULATOR OF CLASS SWITCH RECOMBINATION"/>
    <property type="match status" value="1"/>
</dbReference>
<gene>
    <name evidence="6" type="ORF">PLBR_LOCUS4144</name>
</gene>
<feature type="region of interest" description="Disordered" evidence="4">
    <location>
        <begin position="615"/>
        <end position="653"/>
    </location>
</feature>
<feature type="compositionally biased region" description="Low complexity" evidence="4">
    <location>
        <begin position="626"/>
        <end position="645"/>
    </location>
</feature>
<organism evidence="6 7">
    <name type="scientific">Plasmodiophora brassicae</name>
    <name type="common">Clubroot disease agent</name>
    <dbReference type="NCBI Taxonomy" id="37360"/>
    <lineage>
        <taxon>Eukaryota</taxon>
        <taxon>Sar</taxon>
        <taxon>Rhizaria</taxon>
        <taxon>Endomyxa</taxon>
        <taxon>Phytomyxea</taxon>
        <taxon>Plasmodiophorida</taxon>
        <taxon>Plasmodiophoridae</taxon>
        <taxon>Plasmodiophora</taxon>
    </lineage>
</organism>
<evidence type="ECO:0000313" key="7">
    <source>
        <dbReference type="Proteomes" id="UP000290189"/>
    </source>
</evidence>
<geneLocation type="mitochondrion" evidence="6"/>
<dbReference type="AlphaFoldDB" id="A0A3P3Y9W2"/>
<dbReference type="Pfam" id="PF04968">
    <property type="entry name" value="CHORD"/>
    <property type="match status" value="1"/>
</dbReference>
<dbReference type="SUPFAM" id="SSF46689">
    <property type="entry name" value="Homeodomain-like"/>
    <property type="match status" value="1"/>
</dbReference>
<evidence type="ECO:0000313" key="6">
    <source>
        <dbReference type="EMBL" id="SPQ96929.1"/>
    </source>
</evidence>
<dbReference type="InterPro" id="IPR045902">
    <property type="entry name" value="SANBR-like"/>
</dbReference>
<dbReference type="InterPro" id="IPR021777">
    <property type="entry name" value="SANBR_BTB"/>
</dbReference>
<dbReference type="InterPro" id="IPR009057">
    <property type="entry name" value="Homeodomain-like_sf"/>
</dbReference>
<dbReference type="CDD" id="cd00167">
    <property type="entry name" value="SANT"/>
    <property type="match status" value="1"/>
</dbReference>
<dbReference type="Pfam" id="PF11822">
    <property type="entry name" value="BTB_SANBR"/>
    <property type="match status" value="1"/>
</dbReference>
<keyword evidence="2" id="KW-0677">Repeat</keyword>
<feature type="compositionally biased region" description="Low complexity" evidence="4">
    <location>
        <begin position="525"/>
        <end position="536"/>
    </location>
</feature>
<evidence type="ECO:0000256" key="1">
    <source>
        <dbReference type="ARBA" id="ARBA00022723"/>
    </source>
</evidence>
<protein>
    <recommendedName>
        <fullName evidence="5">Myb-like domain-containing protein</fullName>
    </recommendedName>
</protein>
<keyword evidence="3" id="KW-0862">Zinc</keyword>
<feature type="compositionally biased region" description="Low complexity" evidence="4">
    <location>
        <begin position="75"/>
        <end position="95"/>
    </location>
</feature>
<proteinExistence type="predicted"/>
<dbReference type="Gene3D" id="4.10.1130.20">
    <property type="match status" value="1"/>
</dbReference>
<name>A0A3P3Y9W2_PLABS</name>
<evidence type="ECO:0000256" key="2">
    <source>
        <dbReference type="ARBA" id="ARBA00022737"/>
    </source>
</evidence>
<dbReference type="Gene3D" id="1.10.10.60">
    <property type="entry name" value="Homeodomain-like"/>
    <property type="match status" value="1"/>
</dbReference>
<accession>A0A3P3Y9W2</accession>
<dbReference type="InterPro" id="IPR007051">
    <property type="entry name" value="CHORD_dom"/>
</dbReference>
<evidence type="ECO:0000259" key="5">
    <source>
        <dbReference type="PROSITE" id="PS50090"/>
    </source>
</evidence>
<dbReference type="GO" id="GO:0046872">
    <property type="term" value="F:metal ion binding"/>
    <property type="evidence" value="ECO:0007669"/>
    <property type="project" value="UniProtKB-KW"/>
</dbReference>
<evidence type="ECO:0000256" key="3">
    <source>
        <dbReference type="ARBA" id="ARBA00022833"/>
    </source>
</evidence>
<sequence>MAPAPVFFSFEMDEVLLAAVKSKSGMTTRKWDRIAESFENVTGADCRERWDVLQGRAGVEYRAFLLDAPQVHPPAAASASAPGRIAGPDPVAVDPAPKPTPPPAKRDDDDLEITIHVRDEGRQISRDFTCPKRTLLSGMSYFRHYLNDSTASDDIDISVHCDVHIFDWLMRYVKKQEPLPELGPKTIVSILISSEFLKMDALVDESVTYFTKHLQEIVRVPIDLSCVSTPIVAKVASQITIQDLHRLDDPKDKIAGQLYKHKLEQMLSEPGNEISLCQCCGILFTRRQFDEQVCAKANLFIDFHGRIVARHSTDPQTPWSLSACLTSLRADGTSWCDLFWMLWGVVTDLYCTKCATRFRISDLGHCSFHPCDPVFLDGATHGRYLCCKAQVLRFDTLERPRGCRAANHIVDSSNEDRHKLEILLDRRATIMCPFLADGEVPRLSRLGLPTSSLAPSRIASRAGHQHRLQDMSVSVPPTQATGRNAHPEARAAQAAVPFEIERDQDRIDAAALSDNSSDDDDESLEVLGSDSDSDAAPDSRTKDAPARLPPSVMKKTTISFGRGGRASKRGRRSSMSNAPSSKSSLFSSNPAKHRLWKLDSLRDDDRQRMHSLVHRLKGMRKDDLEGSSAAAPSLEPSLKPSGKSGRSSKAKRS</sequence>
<keyword evidence="6" id="KW-0496">Mitochondrion</keyword>
<dbReference type="InterPro" id="IPR001005">
    <property type="entry name" value="SANT/Myb"/>
</dbReference>
<dbReference type="PROSITE" id="PS50090">
    <property type="entry name" value="MYB_LIKE"/>
    <property type="match status" value="1"/>
</dbReference>
<dbReference type="PANTHER" id="PTHR20946:SF0">
    <property type="entry name" value="SANT AND BTB DOMAIN REGULATOR OF CLASS SWITCH RECOMBINATION"/>
    <property type="match status" value="1"/>
</dbReference>
<reference evidence="6 7" key="1">
    <citation type="submission" date="2018-03" db="EMBL/GenBank/DDBJ databases">
        <authorList>
            <person name="Fogelqvist J."/>
        </authorList>
    </citation>
    <scope>NUCLEOTIDE SEQUENCE [LARGE SCALE GENOMIC DNA]</scope>
</reference>
<dbReference type="EMBL" id="OVEO01000006">
    <property type="protein sequence ID" value="SPQ96929.1"/>
    <property type="molecule type" value="Genomic_DNA"/>
</dbReference>
<feature type="compositionally biased region" description="Low complexity" evidence="4">
    <location>
        <begin position="573"/>
        <end position="590"/>
    </location>
</feature>
<dbReference type="Proteomes" id="UP000290189">
    <property type="component" value="Unassembled WGS sequence"/>
</dbReference>
<feature type="region of interest" description="Disordered" evidence="4">
    <location>
        <begin position="511"/>
        <end position="592"/>
    </location>
</feature>
<keyword evidence="1" id="KW-0479">Metal-binding</keyword>
<feature type="region of interest" description="Disordered" evidence="4">
    <location>
        <begin position="75"/>
        <end position="109"/>
    </location>
</feature>